<accession>A0A9X3DC65</accession>
<name>A0A9X3DC65_9SPHI</name>
<evidence type="ECO:0000313" key="3">
    <source>
        <dbReference type="Proteomes" id="UP001142592"/>
    </source>
</evidence>
<dbReference type="GO" id="GO:0004180">
    <property type="term" value="F:carboxypeptidase activity"/>
    <property type="evidence" value="ECO:0007669"/>
    <property type="project" value="UniProtKB-KW"/>
</dbReference>
<evidence type="ECO:0000256" key="1">
    <source>
        <dbReference type="SAM" id="MobiDB-lite"/>
    </source>
</evidence>
<gene>
    <name evidence="2" type="ORF">OQZ29_09410</name>
</gene>
<proteinExistence type="predicted"/>
<keyword evidence="3" id="KW-1185">Reference proteome</keyword>
<dbReference type="RefSeq" id="WP_238533607.1">
    <property type="nucleotide sequence ID" value="NZ_JAPJUH010000003.1"/>
</dbReference>
<feature type="compositionally biased region" description="Polar residues" evidence="1">
    <location>
        <begin position="549"/>
        <end position="558"/>
    </location>
</feature>
<feature type="region of interest" description="Disordered" evidence="1">
    <location>
        <begin position="541"/>
        <end position="562"/>
    </location>
</feature>
<evidence type="ECO:0000313" key="2">
    <source>
        <dbReference type="EMBL" id="MCX3264962.1"/>
    </source>
</evidence>
<keyword evidence="2" id="KW-0378">Hydrolase</keyword>
<organism evidence="2 3">
    <name type="scientific">Pedobacter agri</name>
    <dbReference type="NCBI Taxonomy" id="454586"/>
    <lineage>
        <taxon>Bacteria</taxon>
        <taxon>Pseudomonadati</taxon>
        <taxon>Bacteroidota</taxon>
        <taxon>Sphingobacteriia</taxon>
        <taxon>Sphingobacteriales</taxon>
        <taxon>Sphingobacteriaceae</taxon>
        <taxon>Pedobacter</taxon>
    </lineage>
</organism>
<keyword evidence="2" id="KW-0645">Protease</keyword>
<comment type="caution">
    <text evidence="2">The sequence shown here is derived from an EMBL/GenBank/DDBJ whole genome shotgun (WGS) entry which is preliminary data.</text>
</comment>
<dbReference type="AlphaFoldDB" id="A0A9X3DC65"/>
<dbReference type="Gene3D" id="2.60.40.1930">
    <property type="match status" value="1"/>
</dbReference>
<protein>
    <submittedName>
        <fullName evidence="2">Carboxypeptidase regulatory-like domain-containing protein</fullName>
    </submittedName>
</protein>
<keyword evidence="2" id="KW-0121">Carboxypeptidase</keyword>
<sequence>MIIILNAASSAGQQPTLADGIESNHQKNLSLKLEQFLQEHPKEKVHVHFDKSIYAIGDTVWYKIYLVNAYNNQLSALSKLVHVEIVNGEGQSQKLRLPVNSGMANGYLVLSPQKFNQGSYPFNVHTRLMEHGAQKIYTFNLNIGIKGNADLPTASSEVASLQFYPEGGTLVAGLRSKVVVKSQDAGGNPIAANGYVIDEGNHKVAEFATEKSGMGMFALSPKQQGKYSAVLEKSVANRRFELPKVKDKGYVLAVNSTNEDTLTVRISKTMTVQDEVRVVFQANGNIYHVIPVSIVLGSSALKIPKALLPSGLNEVALFSMENTLLANRFLFVPEKQSSKQLFLDRNEYGTREPVKIKLNISDDTGVGLVGGYSIAIAKADEPLEENNSRWSIWSSLILNETNEDQSIDFDPQAQTGKAALDMHLITQRLGSFSWDEIFTDNQPPSPFTAERSLSIGGKVLKTDGKPMAGAKLSLFAAKNMMLIDTVANENGIFKFENFSVLDSTEVVIRVTNLGNEKNVQIILEEEVSSIEDEATYLPNANGTKAAKSEGSNQNQPHPIQSKEKVNELKTVEIAAKRRPVIPGSVYPFAAAPPDYTIEAEELHKIISLTDYLRSRFIGIVVVNNKVMGRCAGKEGPMLILLNGQNIEDLSFVNPRSLTGVQIIKGGVTAAGMANQFGESLYGQGVCFGIIFLTSNHHNPNFAKVTEQTTGIIRKKIPGFAAPKAFSSPNYAIKKVDIAKDLRDPLFWKPDIITDKEGMATLDFYTADEKGRYQVTLEGIGINGQITREVAFFTVK</sequence>
<reference evidence="2" key="1">
    <citation type="submission" date="2022-11" db="EMBL/GenBank/DDBJ databases">
        <authorList>
            <person name="Graham C."/>
            <person name="Newman J.D."/>
        </authorList>
    </citation>
    <scope>NUCLEOTIDE SEQUENCE</scope>
    <source>
        <strain evidence="2">DSM 19486</strain>
    </source>
</reference>
<dbReference type="EMBL" id="JAPJUH010000003">
    <property type="protein sequence ID" value="MCX3264962.1"/>
    <property type="molecule type" value="Genomic_DNA"/>
</dbReference>
<dbReference type="Proteomes" id="UP001142592">
    <property type="component" value="Unassembled WGS sequence"/>
</dbReference>